<name>J3NEB2_ORYBR</name>
<evidence type="ECO:0000313" key="2">
    <source>
        <dbReference type="Proteomes" id="UP000006038"/>
    </source>
</evidence>
<dbReference type="HOGENOM" id="CLU_1339355_0_0_1"/>
<dbReference type="AlphaFoldDB" id="J3NEB2"/>
<dbReference type="EnsemblPlants" id="OB12G23200.1">
    <property type="protein sequence ID" value="OB12G23200.1"/>
    <property type="gene ID" value="OB12G23200"/>
</dbReference>
<proteinExistence type="predicted"/>
<keyword evidence="2" id="KW-1185">Reference proteome</keyword>
<evidence type="ECO:0000313" key="1">
    <source>
        <dbReference type="EnsemblPlants" id="OB12G23200.1"/>
    </source>
</evidence>
<accession>J3NEB2</accession>
<organism evidence="1">
    <name type="scientific">Oryza brachyantha</name>
    <name type="common">malo sina</name>
    <dbReference type="NCBI Taxonomy" id="4533"/>
    <lineage>
        <taxon>Eukaryota</taxon>
        <taxon>Viridiplantae</taxon>
        <taxon>Streptophyta</taxon>
        <taxon>Embryophyta</taxon>
        <taxon>Tracheophyta</taxon>
        <taxon>Spermatophyta</taxon>
        <taxon>Magnoliopsida</taxon>
        <taxon>Liliopsida</taxon>
        <taxon>Poales</taxon>
        <taxon>Poaceae</taxon>
        <taxon>BOP clade</taxon>
        <taxon>Oryzoideae</taxon>
        <taxon>Oryzeae</taxon>
        <taxon>Oryzinae</taxon>
        <taxon>Oryza</taxon>
    </lineage>
</organism>
<protein>
    <submittedName>
        <fullName evidence="1">Uncharacterized protein</fullName>
    </submittedName>
</protein>
<dbReference type="Gramene" id="OB12G23200.1">
    <property type="protein sequence ID" value="OB12G23200.1"/>
    <property type="gene ID" value="OB12G23200"/>
</dbReference>
<reference evidence="1" key="2">
    <citation type="submission" date="2013-04" db="UniProtKB">
        <authorList>
            <consortium name="EnsemblPlants"/>
        </authorList>
    </citation>
    <scope>IDENTIFICATION</scope>
</reference>
<dbReference type="Proteomes" id="UP000006038">
    <property type="component" value="Chromosome 12"/>
</dbReference>
<sequence>MSGVAACKHLLARGFRLVVVGYLAAYARHFAVDEHVRFRSKVLAVEYVGASDDTGAFGWELWNGDAFGNGSSAGGRAVLAARSSSDVRAARGRWEGCRTAGLRAALGGAERVRGTYNAVQPAHQDIPLLDWWREGTTAADKNIRKGLKTLYILVALELWCERNRRIFQKEIMEDERLLTKIKDELKTWVFCGMINLARIVAKGHY</sequence>
<reference evidence="1" key="1">
    <citation type="journal article" date="2013" name="Nat. Commun.">
        <title>Whole-genome sequencing of Oryza brachyantha reveals mechanisms underlying Oryza genome evolution.</title>
        <authorList>
            <person name="Chen J."/>
            <person name="Huang Q."/>
            <person name="Gao D."/>
            <person name="Wang J."/>
            <person name="Lang Y."/>
            <person name="Liu T."/>
            <person name="Li B."/>
            <person name="Bai Z."/>
            <person name="Luis Goicoechea J."/>
            <person name="Liang C."/>
            <person name="Chen C."/>
            <person name="Zhang W."/>
            <person name="Sun S."/>
            <person name="Liao Y."/>
            <person name="Zhang X."/>
            <person name="Yang L."/>
            <person name="Song C."/>
            <person name="Wang M."/>
            <person name="Shi J."/>
            <person name="Liu G."/>
            <person name="Liu J."/>
            <person name="Zhou H."/>
            <person name="Zhou W."/>
            <person name="Yu Q."/>
            <person name="An N."/>
            <person name="Chen Y."/>
            <person name="Cai Q."/>
            <person name="Wang B."/>
            <person name="Liu B."/>
            <person name="Min J."/>
            <person name="Huang Y."/>
            <person name="Wu H."/>
            <person name="Li Z."/>
            <person name="Zhang Y."/>
            <person name="Yin Y."/>
            <person name="Song W."/>
            <person name="Jiang J."/>
            <person name="Jackson S.A."/>
            <person name="Wing R.A."/>
            <person name="Wang J."/>
            <person name="Chen M."/>
        </authorList>
    </citation>
    <scope>NUCLEOTIDE SEQUENCE [LARGE SCALE GENOMIC DNA]</scope>
    <source>
        <strain evidence="1">cv. IRGC 101232</strain>
    </source>
</reference>